<reference evidence="2" key="1">
    <citation type="journal article" date="2022" name="bioRxiv">
        <title>Sequencing and chromosome-scale assembly of the giantPleurodeles waltlgenome.</title>
        <authorList>
            <person name="Brown T."/>
            <person name="Elewa A."/>
            <person name="Iarovenko S."/>
            <person name="Subramanian E."/>
            <person name="Araus A.J."/>
            <person name="Petzold A."/>
            <person name="Susuki M."/>
            <person name="Suzuki K.-i.T."/>
            <person name="Hayashi T."/>
            <person name="Toyoda A."/>
            <person name="Oliveira C."/>
            <person name="Osipova E."/>
            <person name="Leigh N.D."/>
            <person name="Simon A."/>
            <person name="Yun M.H."/>
        </authorList>
    </citation>
    <scope>NUCLEOTIDE SEQUENCE</scope>
    <source>
        <strain evidence="2">20211129_DDA</strain>
        <tissue evidence="2">Liver</tissue>
    </source>
</reference>
<dbReference type="Proteomes" id="UP001066276">
    <property type="component" value="Chromosome 4_1"/>
</dbReference>
<feature type="compositionally biased region" description="Basic residues" evidence="1">
    <location>
        <begin position="19"/>
        <end position="28"/>
    </location>
</feature>
<organism evidence="2 3">
    <name type="scientific">Pleurodeles waltl</name>
    <name type="common">Iberian ribbed newt</name>
    <dbReference type="NCBI Taxonomy" id="8319"/>
    <lineage>
        <taxon>Eukaryota</taxon>
        <taxon>Metazoa</taxon>
        <taxon>Chordata</taxon>
        <taxon>Craniata</taxon>
        <taxon>Vertebrata</taxon>
        <taxon>Euteleostomi</taxon>
        <taxon>Amphibia</taxon>
        <taxon>Batrachia</taxon>
        <taxon>Caudata</taxon>
        <taxon>Salamandroidea</taxon>
        <taxon>Salamandridae</taxon>
        <taxon>Pleurodelinae</taxon>
        <taxon>Pleurodeles</taxon>
    </lineage>
</organism>
<feature type="region of interest" description="Disordered" evidence="1">
    <location>
        <begin position="69"/>
        <end position="89"/>
    </location>
</feature>
<dbReference type="AlphaFoldDB" id="A0AAV7T160"/>
<evidence type="ECO:0000313" key="3">
    <source>
        <dbReference type="Proteomes" id="UP001066276"/>
    </source>
</evidence>
<evidence type="ECO:0000313" key="2">
    <source>
        <dbReference type="EMBL" id="KAJ1170224.1"/>
    </source>
</evidence>
<comment type="caution">
    <text evidence="2">The sequence shown here is derived from an EMBL/GenBank/DDBJ whole genome shotgun (WGS) entry which is preliminary data.</text>
</comment>
<gene>
    <name evidence="2" type="ORF">NDU88_002105</name>
</gene>
<accession>A0AAV7T160</accession>
<feature type="region of interest" description="Disordered" evidence="1">
    <location>
        <begin position="1"/>
        <end position="54"/>
    </location>
</feature>
<protein>
    <submittedName>
        <fullName evidence="2">Uncharacterized protein</fullName>
    </submittedName>
</protein>
<name>A0AAV7T160_PLEWA</name>
<dbReference type="EMBL" id="JANPWB010000007">
    <property type="protein sequence ID" value="KAJ1170224.1"/>
    <property type="molecule type" value="Genomic_DNA"/>
</dbReference>
<feature type="compositionally biased region" description="Low complexity" evidence="1">
    <location>
        <begin position="29"/>
        <end position="54"/>
    </location>
</feature>
<sequence>MTGGGLKAPLSLSDPGQRWRSRLNRRARPSGSAAHSSPESSRSHDSSAASGAAPSHLWLRRGEIRPLAAGAHLRSAPGPLSPTPSGEQALSCLPLSPPRISLDPTFGPTRFSTGSRLVSADPVRPTALALVRLGADSGVGFSLALQLSFQQRQQTSGWSFNLSLRVWNGFAF</sequence>
<proteinExistence type="predicted"/>
<keyword evidence="3" id="KW-1185">Reference proteome</keyword>
<evidence type="ECO:0000256" key="1">
    <source>
        <dbReference type="SAM" id="MobiDB-lite"/>
    </source>
</evidence>